<evidence type="ECO:0000313" key="1">
    <source>
        <dbReference type="EMBL" id="CAD8130568.1"/>
    </source>
</evidence>
<keyword evidence="2" id="KW-1185">Reference proteome</keyword>
<gene>
    <name evidence="1" type="ORF">PSON_ATCC_30995.1.T3030006</name>
</gene>
<dbReference type="Proteomes" id="UP000692954">
    <property type="component" value="Unassembled WGS sequence"/>
</dbReference>
<sequence>MKTKNSVSKLIIQKCFIFLMNFYKYLKFYSKLTQKYLTFIKYR</sequence>
<reference evidence="1" key="1">
    <citation type="submission" date="2021-01" db="EMBL/GenBank/DDBJ databases">
        <authorList>
            <consortium name="Genoscope - CEA"/>
            <person name="William W."/>
        </authorList>
    </citation>
    <scope>NUCLEOTIDE SEQUENCE</scope>
</reference>
<accession>A0A8S1RQT2</accession>
<comment type="caution">
    <text evidence="1">The sequence shown here is derived from an EMBL/GenBank/DDBJ whole genome shotgun (WGS) entry which is preliminary data.</text>
</comment>
<dbReference type="EMBL" id="CAJJDN010000303">
    <property type="protein sequence ID" value="CAD8130568.1"/>
    <property type="molecule type" value="Genomic_DNA"/>
</dbReference>
<evidence type="ECO:0000313" key="2">
    <source>
        <dbReference type="Proteomes" id="UP000692954"/>
    </source>
</evidence>
<dbReference type="AlphaFoldDB" id="A0A8S1RQT2"/>
<name>A0A8S1RQT2_9CILI</name>
<proteinExistence type="predicted"/>
<organism evidence="1 2">
    <name type="scientific">Paramecium sonneborni</name>
    <dbReference type="NCBI Taxonomy" id="65129"/>
    <lineage>
        <taxon>Eukaryota</taxon>
        <taxon>Sar</taxon>
        <taxon>Alveolata</taxon>
        <taxon>Ciliophora</taxon>
        <taxon>Intramacronucleata</taxon>
        <taxon>Oligohymenophorea</taxon>
        <taxon>Peniculida</taxon>
        <taxon>Parameciidae</taxon>
        <taxon>Paramecium</taxon>
    </lineage>
</organism>
<protein>
    <submittedName>
        <fullName evidence="1">Uncharacterized protein</fullName>
    </submittedName>
</protein>